<accession>A0AAV3YTV5</accession>
<proteinExistence type="predicted"/>
<dbReference type="Proteomes" id="UP000735302">
    <property type="component" value="Unassembled WGS sequence"/>
</dbReference>
<dbReference type="AlphaFoldDB" id="A0AAV3YTV5"/>
<keyword evidence="2" id="KW-1185">Reference proteome</keyword>
<evidence type="ECO:0000313" key="1">
    <source>
        <dbReference type="EMBL" id="GFN86386.1"/>
    </source>
</evidence>
<protein>
    <submittedName>
        <fullName evidence="1">Uncharacterized protein</fullName>
    </submittedName>
</protein>
<comment type="caution">
    <text evidence="1">The sequence shown here is derived from an EMBL/GenBank/DDBJ whole genome shotgun (WGS) entry which is preliminary data.</text>
</comment>
<dbReference type="EMBL" id="BLXT01001517">
    <property type="protein sequence ID" value="GFN86386.1"/>
    <property type="molecule type" value="Genomic_DNA"/>
</dbReference>
<name>A0AAV3YTV5_9GAST</name>
<sequence>MGLKLQKATHIKVRQDNLGYYFIVDEAWQQVRIGRPGMLKHSTGEEEKSPLQR</sequence>
<organism evidence="1 2">
    <name type="scientific">Plakobranchus ocellatus</name>
    <dbReference type="NCBI Taxonomy" id="259542"/>
    <lineage>
        <taxon>Eukaryota</taxon>
        <taxon>Metazoa</taxon>
        <taxon>Spiralia</taxon>
        <taxon>Lophotrochozoa</taxon>
        <taxon>Mollusca</taxon>
        <taxon>Gastropoda</taxon>
        <taxon>Heterobranchia</taxon>
        <taxon>Euthyneura</taxon>
        <taxon>Panpulmonata</taxon>
        <taxon>Sacoglossa</taxon>
        <taxon>Placobranchoidea</taxon>
        <taxon>Plakobranchidae</taxon>
        <taxon>Plakobranchus</taxon>
    </lineage>
</organism>
<evidence type="ECO:0000313" key="2">
    <source>
        <dbReference type="Proteomes" id="UP000735302"/>
    </source>
</evidence>
<reference evidence="1 2" key="1">
    <citation type="journal article" date="2021" name="Elife">
        <title>Chloroplast acquisition without the gene transfer in kleptoplastic sea slugs, Plakobranchus ocellatus.</title>
        <authorList>
            <person name="Maeda T."/>
            <person name="Takahashi S."/>
            <person name="Yoshida T."/>
            <person name="Shimamura S."/>
            <person name="Takaki Y."/>
            <person name="Nagai Y."/>
            <person name="Toyoda A."/>
            <person name="Suzuki Y."/>
            <person name="Arimoto A."/>
            <person name="Ishii H."/>
            <person name="Satoh N."/>
            <person name="Nishiyama T."/>
            <person name="Hasebe M."/>
            <person name="Maruyama T."/>
            <person name="Minagawa J."/>
            <person name="Obokata J."/>
            <person name="Shigenobu S."/>
        </authorList>
    </citation>
    <scope>NUCLEOTIDE SEQUENCE [LARGE SCALE GENOMIC DNA]</scope>
</reference>
<gene>
    <name evidence="1" type="ORF">PoB_001289200</name>
</gene>